<dbReference type="Pfam" id="PF12710">
    <property type="entry name" value="HAD"/>
    <property type="match status" value="1"/>
</dbReference>
<dbReference type="Proteomes" id="UP000323221">
    <property type="component" value="Unassembled WGS sequence"/>
</dbReference>
<comment type="caution">
    <text evidence="1">The sequence shown here is derived from an EMBL/GenBank/DDBJ whole genome shotgun (WGS) entry which is preliminary data.</text>
</comment>
<dbReference type="SUPFAM" id="SSF56784">
    <property type="entry name" value="HAD-like"/>
    <property type="match status" value="1"/>
</dbReference>
<name>A0A5M8QRV6_9MICO</name>
<accession>A0A5M8QRV6</accession>
<dbReference type="Gene3D" id="3.40.50.1000">
    <property type="entry name" value="HAD superfamily/HAD-like"/>
    <property type="match status" value="1"/>
</dbReference>
<organism evidence="1 2">
    <name type="scientific">Agrococcus sediminis</name>
    <dbReference type="NCBI Taxonomy" id="2599924"/>
    <lineage>
        <taxon>Bacteria</taxon>
        <taxon>Bacillati</taxon>
        <taxon>Actinomycetota</taxon>
        <taxon>Actinomycetes</taxon>
        <taxon>Micrococcales</taxon>
        <taxon>Microbacteriaceae</taxon>
        <taxon>Agrococcus</taxon>
    </lineage>
</organism>
<gene>
    <name evidence="1" type="ORF">FQ330_00190</name>
</gene>
<reference evidence="1 2" key="1">
    <citation type="submission" date="2019-08" db="EMBL/GenBank/DDBJ databases">
        <title>Agrococcus lahaulensis sp. nov., isolated from a cold desert of the Indian Himalayas.</title>
        <authorList>
            <person name="Qu J.H."/>
        </authorList>
    </citation>
    <scope>NUCLEOTIDE SEQUENCE [LARGE SCALE GENOMIC DNA]</scope>
    <source>
        <strain evidence="1 2">NS18</strain>
    </source>
</reference>
<keyword evidence="2" id="KW-1185">Reference proteome</keyword>
<protein>
    <submittedName>
        <fullName evidence="1">Haloacid dehalogenase-like hydrolase</fullName>
    </submittedName>
</protein>
<dbReference type="RefSeq" id="WP_146354233.1">
    <property type="nucleotide sequence ID" value="NZ_VOIR01000001.1"/>
</dbReference>
<sequence length="216" mass="23109">MTDTVTDVVLDLDGVLSTRDTFATLLVAAARRSPFVGVRSAPVLVRWVRAGHDVPRHAAASREVARSLLRGVTEPMYDALAHDVGTRLGRVAARASMVEVAAEGRRAGAHIVVATGSEHRLAAAFLAAAGVEHDLLLASTLRFTETGPVFDRHIRGEGKLAALREAGIDVERRRFWTDSFDDFPTARAAASVVLVAPSRYSAASYLASGLTVERLV</sequence>
<dbReference type="EMBL" id="VOIR01000001">
    <property type="protein sequence ID" value="KAA6437951.1"/>
    <property type="molecule type" value="Genomic_DNA"/>
</dbReference>
<dbReference type="GO" id="GO:0016787">
    <property type="term" value="F:hydrolase activity"/>
    <property type="evidence" value="ECO:0007669"/>
    <property type="project" value="UniProtKB-KW"/>
</dbReference>
<evidence type="ECO:0000313" key="1">
    <source>
        <dbReference type="EMBL" id="KAA6437951.1"/>
    </source>
</evidence>
<evidence type="ECO:0000313" key="2">
    <source>
        <dbReference type="Proteomes" id="UP000323221"/>
    </source>
</evidence>
<proteinExistence type="predicted"/>
<dbReference type="OrthoDB" id="4941655at2"/>
<keyword evidence="1" id="KW-0378">Hydrolase</keyword>
<dbReference type="InterPro" id="IPR023214">
    <property type="entry name" value="HAD_sf"/>
</dbReference>
<dbReference type="InterPro" id="IPR036412">
    <property type="entry name" value="HAD-like_sf"/>
</dbReference>
<dbReference type="AlphaFoldDB" id="A0A5M8QRV6"/>